<keyword evidence="4 6" id="KW-1133">Transmembrane helix</keyword>
<keyword evidence="9" id="KW-1185">Reference proteome</keyword>
<name>A0ABZ3D1D0_9PROT</name>
<dbReference type="InterPro" id="IPR015414">
    <property type="entry name" value="TMEM64"/>
</dbReference>
<proteinExistence type="inferred from homology"/>
<evidence type="ECO:0000256" key="2">
    <source>
        <dbReference type="ARBA" id="ARBA00022475"/>
    </source>
</evidence>
<feature type="domain" description="VTT" evidence="7">
    <location>
        <begin position="91"/>
        <end position="207"/>
    </location>
</feature>
<dbReference type="RefSeq" id="WP_342627464.1">
    <property type="nucleotide sequence ID" value="NZ_CP152276.1"/>
</dbReference>
<accession>A0ABZ3D1D0</accession>
<organism evidence="8 9">
    <name type="scientific">Nguyenibacter vanlangensis</name>
    <dbReference type="NCBI Taxonomy" id="1216886"/>
    <lineage>
        <taxon>Bacteria</taxon>
        <taxon>Pseudomonadati</taxon>
        <taxon>Pseudomonadota</taxon>
        <taxon>Alphaproteobacteria</taxon>
        <taxon>Acetobacterales</taxon>
        <taxon>Acetobacteraceae</taxon>
        <taxon>Nguyenibacter</taxon>
    </lineage>
</organism>
<keyword evidence="3 6" id="KW-0812">Transmembrane</keyword>
<evidence type="ECO:0000256" key="4">
    <source>
        <dbReference type="ARBA" id="ARBA00022989"/>
    </source>
</evidence>
<comment type="similarity">
    <text evidence="6">Belongs to the TVP38/TMEM64 family.</text>
</comment>
<feature type="transmembrane region" description="Helical" evidence="6">
    <location>
        <begin position="217"/>
        <end position="235"/>
    </location>
</feature>
<dbReference type="Pfam" id="PF09335">
    <property type="entry name" value="VTT_dom"/>
    <property type="match status" value="1"/>
</dbReference>
<dbReference type="InterPro" id="IPR032816">
    <property type="entry name" value="VTT_dom"/>
</dbReference>
<evidence type="ECO:0000313" key="9">
    <source>
        <dbReference type="Proteomes" id="UP001449795"/>
    </source>
</evidence>
<reference evidence="8 9" key="1">
    <citation type="submission" date="2024-04" db="EMBL/GenBank/DDBJ databases">
        <title>Complete genome sequence of Nguyenibacter vanlangesis HBCM-1154, a strain capable of nitrogen fixation, IAA production, and phosphorus solubilization isolated from sugarcane soil.</title>
        <authorList>
            <person name="MY HANH P."/>
        </authorList>
    </citation>
    <scope>NUCLEOTIDE SEQUENCE [LARGE SCALE GENOMIC DNA]</scope>
    <source>
        <strain evidence="8 9">HBCM 1154</strain>
    </source>
</reference>
<keyword evidence="5 6" id="KW-0472">Membrane</keyword>
<feature type="transmembrane region" description="Helical" evidence="6">
    <location>
        <begin position="103"/>
        <end position="128"/>
    </location>
</feature>
<dbReference type="PANTHER" id="PTHR12677">
    <property type="entry name" value="GOLGI APPARATUS MEMBRANE PROTEIN TVP38-RELATED"/>
    <property type="match status" value="1"/>
</dbReference>
<sequence>MNSDEYWNGRRALLPFPSASEPAVTQGGSAAGIGALARPALMVAAFGLAGLVLRLAPGLHGLMSDTALLRGGVWGRVVFLAVASLFCAVGLPRQVVCFAGGVAYGPLAGAVLASLATLAGAIAGFGWARGVGRAAVRRRLTGRMARLDRFVSANPFPAILTLRLLPVGSALMLNLLAGISGAGWRPFVLATLAGSLPQTIVFVLLGSGARIGHGWQAALAAGLFAGSALLGLWLMRRLASGGDAPDMS</sequence>
<feature type="transmembrane region" description="Helical" evidence="6">
    <location>
        <begin position="184"/>
        <end position="205"/>
    </location>
</feature>
<dbReference type="EMBL" id="CP152276">
    <property type="protein sequence ID" value="XAE41556.1"/>
    <property type="molecule type" value="Genomic_DNA"/>
</dbReference>
<comment type="subcellular location">
    <subcellularLocation>
        <location evidence="1 6">Cell membrane</location>
        <topology evidence="1 6">Multi-pass membrane protein</topology>
    </subcellularLocation>
</comment>
<keyword evidence="2 6" id="KW-1003">Cell membrane</keyword>
<feature type="transmembrane region" description="Helical" evidence="6">
    <location>
        <begin position="73"/>
        <end position="91"/>
    </location>
</feature>
<feature type="transmembrane region" description="Helical" evidence="6">
    <location>
        <begin position="149"/>
        <end position="172"/>
    </location>
</feature>
<dbReference type="PANTHER" id="PTHR12677:SF59">
    <property type="entry name" value="GOLGI APPARATUS MEMBRANE PROTEIN TVP38-RELATED"/>
    <property type="match status" value="1"/>
</dbReference>
<evidence type="ECO:0000256" key="3">
    <source>
        <dbReference type="ARBA" id="ARBA00022692"/>
    </source>
</evidence>
<evidence type="ECO:0000256" key="6">
    <source>
        <dbReference type="RuleBase" id="RU366058"/>
    </source>
</evidence>
<evidence type="ECO:0000256" key="1">
    <source>
        <dbReference type="ARBA" id="ARBA00004651"/>
    </source>
</evidence>
<evidence type="ECO:0000259" key="7">
    <source>
        <dbReference type="Pfam" id="PF09335"/>
    </source>
</evidence>
<gene>
    <name evidence="8" type="ORF">AAC691_14810</name>
</gene>
<evidence type="ECO:0000256" key="5">
    <source>
        <dbReference type="ARBA" id="ARBA00023136"/>
    </source>
</evidence>
<evidence type="ECO:0000313" key="8">
    <source>
        <dbReference type="EMBL" id="XAE41556.1"/>
    </source>
</evidence>
<feature type="transmembrane region" description="Helical" evidence="6">
    <location>
        <begin position="30"/>
        <end position="53"/>
    </location>
</feature>
<dbReference type="Proteomes" id="UP001449795">
    <property type="component" value="Chromosome"/>
</dbReference>
<protein>
    <recommendedName>
        <fullName evidence="6">TVP38/TMEM64 family membrane protein</fullName>
    </recommendedName>
</protein>